<name>A0A7S3EXI5_9EUKA</name>
<feature type="region of interest" description="Disordered" evidence="1">
    <location>
        <begin position="54"/>
        <end position="123"/>
    </location>
</feature>
<dbReference type="AlphaFoldDB" id="A0A7S3EXI5"/>
<gene>
    <name evidence="2" type="ORF">HERI1096_LOCUS11226</name>
</gene>
<feature type="compositionally biased region" description="Polar residues" evidence="1">
    <location>
        <begin position="113"/>
        <end position="123"/>
    </location>
</feature>
<accession>A0A7S3EXI5</accession>
<dbReference type="EMBL" id="HBHX01020133">
    <property type="protein sequence ID" value="CAE0110566.1"/>
    <property type="molecule type" value="Transcribed_RNA"/>
</dbReference>
<sequence>MPPSYHYQRASATIGQATAPIPSAVPQAAPCAGRPSWRPPTSLTADYKLSLPCMEDSRPEDSRGYIDQESDSPPSLAKLKMIGDLEREGQPAGLGSRRLPRNGGPMPHPTLCTPVNQGLQRPY</sequence>
<feature type="compositionally biased region" description="Basic and acidic residues" evidence="1">
    <location>
        <begin position="55"/>
        <end position="66"/>
    </location>
</feature>
<evidence type="ECO:0000313" key="2">
    <source>
        <dbReference type="EMBL" id="CAE0110566.1"/>
    </source>
</evidence>
<evidence type="ECO:0000256" key="1">
    <source>
        <dbReference type="SAM" id="MobiDB-lite"/>
    </source>
</evidence>
<feature type="region of interest" description="Disordered" evidence="1">
    <location>
        <begin position="18"/>
        <end position="37"/>
    </location>
</feature>
<reference evidence="2" key="1">
    <citation type="submission" date="2021-01" db="EMBL/GenBank/DDBJ databases">
        <authorList>
            <person name="Corre E."/>
            <person name="Pelletier E."/>
            <person name="Niang G."/>
            <person name="Scheremetjew M."/>
            <person name="Finn R."/>
            <person name="Kale V."/>
            <person name="Holt S."/>
            <person name="Cochrane G."/>
            <person name="Meng A."/>
            <person name="Brown T."/>
            <person name="Cohen L."/>
        </authorList>
    </citation>
    <scope>NUCLEOTIDE SEQUENCE</scope>
    <source>
        <strain evidence="2">CCMP281</strain>
    </source>
</reference>
<protein>
    <submittedName>
        <fullName evidence="2">Uncharacterized protein</fullName>
    </submittedName>
</protein>
<organism evidence="2">
    <name type="scientific">Haptolina ericina</name>
    <dbReference type="NCBI Taxonomy" id="156174"/>
    <lineage>
        <taxon>Eukaryota</taxon>
        <taxon>Haptista</taxon>
        <taxon>Haptophyta</taxon>
        <taxon>Prymnesiophyceae</taxon>
        <taxon>Prymnesiales</taxon>
        <taxon>Prymnesiaceae</taxon>
        <taxon>Haptolina</taxon>
    </lineage>
</organism>
<proteinExistence type="predicted"/>